<comment type="caution">
    <text evidence="3">The sequence shown here is derived from an EMBL/GenBank/DDBJ whole genome shotgun (WGS) entry which is preliminary data.</text>
</comment>
<evidence type="ECO:0000256" key="2">
    <source>
        <dbReference type="SAM" id="Phobius"/>
    </source>
</evidence>
<accession>A0A437P865</accession>
<feature type="region of interest" description="Disordered" evidence="1">
    <location>
        <begin position="97"/>
        <end position="126"/>
    </location>
</feature>
<feature type="transmembrane region" description="Helical" evidence="2">
    <location>
        <begin position="65"/>
        <end position="85"/>
    </location>
</feature>
<evidence type="ECO:0000313" key="3">
    <source>
        <dbReference type="EMBL" id="RVU18472.1"/>
    </source>
</evidence>
<feature type="transmembrane region" description="Helical" evidence="2">
    <location>
        <begin position="41"/>
        <end position="59"/>
    </location>
</feature>
<name>A0A437P865_9HYPH</name>
<dbReference type="Proteomes" id="UP000286997">
    <property type="component" value="Unassembled WGS sequence"/>
</dbReference>
<dbReference type="AlphaFoldDB" id="A0A437P865"/>
<organism evidence="3 4">
    <name type="scientific">Methylobacterium oryzihabitans</name>
    <dbReference type="NCBI Taxonomy" id="2499852"/>
    <lineage>
        <taxon>Bacteria</taxon>
        <taxon>Pseudomonadati</taxon>
        <taxon>Pseudomonadota</taxon>
        <taxon>Alphaproteobacteria</taxon>
        <taxon>Hyphomicrobiales</taxon>
        <taxon>Methylobacteriaceae</taxon>
        <taxon>Methylobacterium</taxon>
    </lineage>
</organism>
<keyword evidence="2" id="KW-0812">Transmembrane</keyword>
<keyword evidence="2" id="KW-0472">Membrane</keyword>
<gene>
    <name evidence="3" type="ORF">EOE48_11345</name>
</gene>
<proteinExistence type="predicted"/>
<reference evidence="3 4" key="1">
    <citation type="submission" date="2019-01" db="EMBL/GenBank/DDBJ databases">
        <authorList>
            <person name="Chen W.-M."/>
        </authorList>
    </citation>
    <scope>NUCLEOTIDE SEQUENCE [LARGE SCALE GENOMIC DNA]</scope>
    <source>
        <strain evidence="3 4">TER-1</strain>
    </source>
</reference>
<evidence type="ECO:0000313" key="4">
    <source>
        <dbReference type="Proteomes" id="UP000286997"/>
    </source>
</evidence>
<feature type="transmembrane region" description="Helical" evidence="2">
    <location>
        <begin position="12"/>
        <end position="34"/>
    </location>
</feature>
<sequence>MAAHNDFFTWQSLTTFAGTTMATTAIVNGVCSAFPGFRHPAALGLSVSIVLCLLFAMVDPSTGEIVLAGPFATYLIALVNGFFVFTSASGISAGGARAAGAPARGARRTRGGAVTPGGTPPAPGPAPRRFWRYWL</sequence>
<dbReference type="EMBL" id="SACP01000009">
    <property type="protein sequence ID" value="RVU18472.1"/>
    <property type="molecule type" value="Genomic_DNA"/>
</dbReference>
<protein>
    <submittedName>
        <fullName evidence="3">Uncharacterized protein</fullName>
    </submittedName>
</protein>
<keyword evidence="4" id="KW-1185">Reference proteome</keyword>
<evidence type="ECO:0000256" key="1">
    <source>
        <dbReference type="SAM" id="MobiDB-lite"/>
    </source>
</evidence>
<dbReference type="RefSeq" id="WP_127728973.1">
    <property type="nucleotide sequence ID" value="NZ_SACP01000009.1"/>
</dbReference>
<keyword evidence="2" id="KW-1133">Transmembrane helix</keyword>